<name>A0AAD3HRQ6_9CHLO</name>
<comment type="caution">
    <text evidence="2">The sequence shown here is derived from an EMBL/GenBank/DDBJ whole genome shotgun (WGS) entry which is preliminary data.</text>
</comment>
<keyword evidence="3" id="KW-1185">Reference proteome</keyword>
<protein>
    <submittedName>
        <fullName evidence="2">Uncharacterized protein</fullName>
    </submittedName>
</protein>
<organism evidence="2 3">
    <name type="scientific">Astrephomene gubernaculifera</name>
    <dbReference type="NCBI Taxonomy" id="47775"/>
    <lineage>
        <taxon>Eukaryota</taxon>
        <taxon>Viridiplantae</taxon>
        <taxon>Chlorophyta</taxon>
        <taxon>core chlorophytes</taxon>
        <taxon>Chlorophyceae</taxon>
        <taxon>CS clade</taxon>
        <taxon>Chlamydomonadales</taxon>
        <taxon>Astrephomenaceae</taxon>
        <taxon>Astrephomene</taxon>
    </lineage>
</organism>
<gene>
    <name evidence="2" type="ORF">Agub_g13807</name>
</gene>
<evidence type="ECO:0000256" key="1">
    <source>
        <dbReference type="SAM" id="MobiDB-lite"/>
    </source>
</evidence>
<dbReference type="EMBL" id="BMAR01000049">
    <property type="protein sequence ID" value="GFR51379.1"/>
    <property type="molecule type" value="Genomic_DNA"/>
</dbReference>
<dbReference type="Proteomes" id="UP001054857">
    <property type="component" value="Unassembled WGS sequence"/>
</dbReference>
<dbReference type="AlphaFoldDB" id="A0AAD3HRQ6"/>
<feature type="non-terminal residue" evidence="2">
    <location>
        <position position="119"/>
    </location>
</feature>
<sequence length="119" mass="12092">MALRTLQRGCCCGTTPQRRLCPVLRPQVASTRRRLVLTAGQAQSGNTATKRRLSGPPNLPPIDSNGGGGGGGGDGWGWERTARNVAPNLFVLGLYFFVTGYGGDNFGGWGGGGGGGGGG</sequence>
<reference evidence="2 3" key="1">
    <citation type="journal article" date="2021" name="Sci. Rep.">
        <title>Genome sequencing of the multicellular alga Astrephomene provides insights into convergent evolution of germ-soma differentiation.</title>
        <authorList>
            <person name="Yamashita S."/>
            <person name="Yamamoto K."/>
            <person name="Matsuzaki R."/>
            <person name="Suzuki S."/>
            <person name="Yamaguchi H."/>
            <person name="Hirooka S."/>
            <person name="Minakuchi Y."/>
            <person name="Miyagishima S."/>
            <person name="Kawachi M."/>
            <person name="Toyoda A."/>
            <person name="Nozaki H."/>
        </authorList>
    </citation>
    <scope>NUCLEOTIDE SEQUENCE [LARGE SCALE GENOMIC DNA]</scope>
    <source>
        <strain evidence="2 3">NIES-4017</strain>
    </source>
</reference>
<feature type="compositionally biased region" description="Gly residues" evidence="1">
    <location>
        <begin position="65"/>
        <end position="76"/>
    </location>
</feature>
<evidence type="ECO:0000313" key="2">
    <source>
        <dbReference type="EMBL" id="GFR51379.1"/>
    </source>
</evidence>
<accession>A0AAD3HRQ6</accession>
<proteinExistence type="predicted"/>
<feature type="region of interest" description="Disordered" evidence="1">
    <location>
        <begin position="38"/>
        <end position="78"/>
    </location>
</feature>
<evidence type="ECO:0000313" key="3">
    <source>
        <dbReference type="Proteomes" id="UP001054857"/>
    </source>
</evidence>